<evidence type="ECO:0008006" key="3">
    <source>
        <dbReference type="Google" id="ProtNLM"/>
    </source>
</evidence>
<evidence type="ECO:0000313" key="1">
    <source>
        <dbReference type="EMBL" id="BDZ46554.1"/>
    </source>
</evidence>
<dbReference type="RefSeq" id="WP_286276599.1">
    <property type="nucleotide sequence ID" value="NZ_AP027731.1"/>
</dbReference>
<sequence length="84" mass="8928">MIGLGTRWRFGEAPPPRLPAAAAEAVRRAEAELLAGGSAPDAASWTLTWLEGRPVAELDVETPEGFLTVTLDPLTGEGRLTFEP</sequence>
<proteinExistence type="predicted"/>
<keyword evidence="2" id="KW-1185">Reference proteome</keyword>
<protein>
    <recommendedName>
        <fullName evidence="3">PepSY domain-containing protein</fullName>
    </recommendedName>
</protein>
<organism evidence="1 2">
    <name type="scientific">Naasia aerilata</name>
    <dbReference type="NCBI Taxonomy" id="1162966"/>
    <lineage>
        <taxon>Bacteria</taxon>
        <taxon>Bacillati</taxon>
        <taxon>Actinomycetota</taxon>
        <taxon>Actinomycetes</taxon>
        <taxon>Micrococcales</taxon>
        <taxon>Microbacteriaceae</taxon>
        <taxon>Naasia</taxon>
    </lineage>
</organism>
<gene>
    <name evidence="1" type="ORF">GCM10025866_24630</name>
</gene>
<dbReference type="EMBL" id="AP027731">
    <property type="protein sequence ID" value="BDZ46554.1"/>
    <property type="molecule type" value="Genomic_DNA"/>
</dbReference>
<accession>A0ABN6XNU1</accession>
<dbReference type="Proteomes" id="UP001321498">
    <property type="component" value="Chromosome"/>
</dbReference>
<name>A0ABN6XNU1_9MICO</name>
<evidence type="ECO:0000313" key="2">
    <source>
        <dbReference type="Proteomes" id="UP001321498"/>
    </source>
</evidence>
<reference evidence="2" key="1">
    <citation type="journal article" date="2019" name="Int. J. Syst. Evol. Microbiol.">
        <title>The Global Catalogue of Microorganisms (GCM) 10K type strain sequencing project: providing services to taxonomists for standard genome sequencing and annotation.</title>
        <authorList>
            <consortium name="The Broad Institute Genomics Platform"/>
            <consortium name="The Broad Institute Genome Sequencing Center for Infectious Disease"/>
            <person name="Wu L."/>
            <person name="Ma J."/>
        </authorList>
    </citation>
    <scope>NUCLEOTIDE SEQUENCE [LARGE SCALE GENOMIC DNA]</scope>
    <source>
        <strain evidence="2">NBRC 108725</strain>
    </source>
</reference>